<feature type="compositionally biased region" description="Polar residues" evidence="3">
    <location>
        <begin position="89"/>
        <end position="100"/>
    </location>
</feature>
<gene>
    <name evidence="5" type="ORF">BON22_4137</name>
    <name evidence="4" type="ORF">CYFA0S_02e02674g</name>
</gene>
<dbReference type="SMART" id="SM00784">
    <property type="entry name" value="SPT2"/>
    <property type="match status" value="1"/>
</dbReference>
<keyword evidence="6" id="KW-1185">Reference proteome</keyword>
<feature type="region of interest" description="Disordered" evidence="3">
    <location>
        <begin position="1"/>
        <end position="278"/>
    </location>
</feature>
<reference evidence="6" key="2">
    <citation type="journal article" date="2017" name="Genome Announc.">
        <title>Genome sequences of Cyberlindnera fabianii 65, Pichia kudriavzevii 129, and Saccharomyces cerevisiae 131 isolated from fermented masau fruits in Zimbabwe.</title>
        <authorList>
            <person name="van Rijswijck I.M.H."/>
            <person name="Derks M.F.L."/>
            <person name="Abee T."/>
            <person name="de Ridder D."/>
            <person name="Smid E.J."/>
        </authorList>
    </citation>
    <scope>NUCLEOTIDE SEQUENCE [LARGE SCALE GENOMIC DNA]</scope>
    <source>
        <strain evidence="6">65</strain>
    </source>
</reference>
<dbReference type="OrthoDB" id="4035998at2759"/>
<reference evidence="5" key="3">
    <citation type="submission" date="2017-01" db="EMBL/GenBank/DDBJ databases">
        <authorList>
            <person name="Mah S.A."/>
            <person name="Swanson W.J."/>
            <person name="Moy G.W."/>
            <person name="Vacquier V.D."/>
        </authorList>
    </citation>
    <scope>NUCLEOTIDE SEQUENCE [LARGE SCALE GENOMIC DNA]</scope>
    <source>
        <strain evidence="5">65</strain>
    </source>
</reference>
<comment type="similarity">
    <text evidence="1">Belongs to the SPT2 family.</text>
</comment>
<protein>
    <submittedName>
        <fullName evidence="4">CYFA0S02e02674g1_1</fullName>
    </submittedName>
    <submittedName>
        <fullName evidence="5">Protein SPT2</fullName>
    </submittedName>
</protein>
<dbReference type="AlphaFoldDB" id="A0A061AN17"/>
<dbReference type="GO" id="GO:0003677">
    <property type="term" value="F:DNA binding"/>
    <property type="evidence" value="ECO:0007669"/>
    <property type="project" value="TreeGrafter"/>
</dbReference>
<dbReference type="STRING" id="36022.A0A061AN17"/>
<feature type="compositionally biased region" description="Basic and acidic residues" evidence="3">
    <location>
        <begin position="140"/>
        <end position="153"/>
    </location>
</feature>
<dbReference type="Pfam" id="PF08243">
    <property type="entry name" value="SPT2"/>
    <property type="match status" value="1"/>
</dbReference>
<feature type="region of interest" description="Disordered" evidence="3">
    <location>
        <begin position="293"/>
        <end position="351"/>
    </location>
</feature>
<evidence type="ECO:0000256" key="1">
    <source>
        <dbReference type="ARBA" id="ARBA00006461"/>
    </source>
</evidence>
<dbReference type="OMA" id="IWAMFNR"/>
<evidence type="ECO:0000313" key="6">
    <source>
        <dbReference type="Proteomes" id="UP000189513"/>
    </source>
</evidence>
<reference evidence="4" key="1">
    <citation type="journal article" date="2014" name="Genome Announc.">
        <title>Genome sequence of the yeast Cyberlindnera fabianii (Hansenula fabianii).</title>
        <authorList>
            <person name="Freel K.C."/>
            <person name="Sarilar V."/>
            <person name="Neuveglise C."/>
            <person name="Devillers H."/>
            <person name="Friedrich A."/>
            <person name="Schacherer J."/>
        </authorList>
    </citation>
    <scope>NUCLEOTIDE SEQUENCE</scope>
    <source>
        <strain evidence="4">YJS4271</strain>
    </source>
</reference>
<evidence type="ECO:0000256" key="2">
    <source>
        <dbReference type="ARBA" id="ARBA00023054"/>
    </source>
</evidence>
<dbReference type="Proteomes" id="UP000189513">
    <property type="component" value="Unassembled WGS sequence"/>
</dbReference>
<evidence type="ECO:0000256" key="3">
    <source>
        <dbReference type="SAM" id="MobiDB-lite"/>
    </source>
</evidence>
<dbReference type="GO" id="GO:0006360">
    <property type="term" value="P:transcription by RNA polymerase I"/>
    <property type="evidence" value="ECO:0007669"/>
    <property type="project" value="TreeGrafter"/>
</dbReference>
<dbReference type="InterPro" id="IPR013256">
    <property type="entry name" value="Chromatin_SPT2"/>
</dbReference>
<organism evidence="4">
    <name type="scientific">Cyberlindnera fabianii</name>
    <name type="common">Yeast</name>
    <name type="synonym">Hansenula fabianii</name>
    <dbReference type="NCBI Taxonomy" id="36022"/>
    <lineage>
        <taxon>Eukaryota</taxon>
        <taxon>Fungi</taxon>
        <taxon>Dikarya</taxon>
        <taxon>Ascomycota</taxon>
        <taxon>Saccharomycotina</taxon>
        <taxon>Saccharomycetes</taxon>
        <taxon>Phaffomycetales</taxon>
        <taxon>Phaffomycetaceae</taxon>
        <taxon>Cyberlindnera</taxon>
    </lineage>
</organism>
<feature type="compositionally biased region" description="Basic and acidic residues" evidence="3">
    <location>
        <begin position="219"/>
        <end position="231"/>
    </location>
</feature>
<feature type="compositionally biased region" description="Basic and acidic residues" evidence="3">
    <location>
        <begin position="313"/>
        <end position="328"/>
    </location>
</feature>
<feature type="compositionally biased region" description="Basic and acidic residues" evidence="3">
    <location>
        <begin position="104"/>
        <end position="120"/>
    </location>
</feature>
<feature type="compositionally biased region" description="Acidic residues" evidence="3">
    <location>
        <begin position="246"/>
        <end position="277"/>
    </location>
</feature>
<feature type="compositionally biased region" description="Low complexity" evidence="3">
    <location>
        <begin position="77"/>
        <end position="86"/>
    </location>
</feature>
<keyword evidence="2" id="KW-0175">Coiled coil</keyword>
<sequence length="351" mass="40295">MSFASLLNQVKRKSSPGSDTSSLSASSQTYHPSQPTEKKPVSTPINAIPKGYQRPTSVDPAVARLKELRRQEKEKAALAAAKNKPASRPRSTPSKTSGPSATIRRKEEQLRVKRELEKFESQQPKVPQKKLTYAELMQQAKEKSKVLNTEAKEPSPLPDTQKKPTVHQSKSAFLRRPTPKPEPRERPAGMAIKTAVKTSSYAPRPPSTPKPLAKPSAKLQEKLRAKEESERKRRARLQHGRRSEWDNDEDDDEMSDDFIVDDDEEQDEGGYDDDGEVPYDRDEIWKMFNKGKSRRDYSRYDDDLSDMEATGYDVEREERLAAKRAKQEDLEEEERERQHREEKRRRLAGKR</sequence>
<feature type="compositionally biased region" description="Basic and acidic residues" evidence="3">
    <location>
        <begin position="64"/>
        <end position="76"/>
    </location>
</feature>
<dbReference type="EMBL" id="MPUK01000008">
    <property type="protein sequence ID" value="ONH66165.1"/>
    <property type="molecule type" value="Genomic_DNA"/>
</dbReference>
<feature type="compositionally biased region" description="Basic residues" evidence="3">
    <location>
        <begin position="342"/>
        <end position="351"/>
    </location>
</feature>
<dbReference type="GO" id="GO:0005730">
    <property type="term" value="C:nucleolus"/>
    <property type="evidence" value="ECO:0007669"/>
    <property type="project" value="TreeGrafter"/>
</dbReference>
<dbReference type="GO" id="GO:0042393">
    <property type="term" value="F:histone binding"/>
    <property type="evidence" value="ECO:0007669"/>
    <property type="project" value="TreeGrafter"/>
</dbReference>
<evidence type="ECO:0000313" key="4">
    <source>
        <dbReference type="EMBL" id="CDR38527.1"/>
    </source>
</evidence>
<dbReference type="EMBL" id="LK052887">
    <property type="protein sequence ID" value="CDR38527.1"/>
    <property type="molecule type" value="Genomic_DNA"/>
</dbReference>
<feature type="compositionally biased region" description="Low complexity" evidence="3">
    <location>
        <begin position="15"/>
        <end position="27"/>
    </location>
</feature>
<name>A0A061AN17_CYBFA</name>
<dbReference type="GO" id="GO:0006334">
    <property type="term" value="P:nucleosome assembly"/>
    <property type="evidence" value="ECO:0007669"/>
    <property type="project" value="TreeGrafter"/>
</dbReference>
<accession>A0A061AN17</accession>
<dbReference type="PANTHER" id="PTHR22691">
    <property type="entry name" value="YEAST SPT2-RELATED"/>
    <property type="match status" value="1"/>
</dbReference>
<dbReference type="VEuPathDB" id="FungiDB:BON22_4137"/>
<evidence type="ECO:0000313" key="5">
    <source>
        <dbReference type="EMBL" id="ONH66165.1"/>
    </source>
</evidence>
<dbReference type="PANTHER" id="PTHR22691:SF8">
    <property type="entry name" value="PROTEIN SPT2 HOMOLOG"/>
    <property type="match status" value="1"/>
</dbReference>
<proteinExistence type="inferred from homology"/>